<evidence type="ECO:0000259" key="1">
    <source>
        <dbReference type="Pfam" id="PF25199"/>
    </source>
</evidence>
<name>L7CLA2_RHOBT</name>
<organism evidence="2 3">
    <name type="scientific">Rhodopirellula baltica SWK14</name>
    <dbReference type="NCBI Taxonomy" id="993516"/>
    <lineage>
        <taxon>Bacteria</taxon>
        <taxon>Pseudomonadati</taxon>
        <taxon>Planctomycetota</taxon>
        <taxon>Planctomycetia</taxon>
        <taxon>Pirellulales</taxon>
        <taxon>Pirellulaceae</taxon>
        <taxon>Rhodopirellula</taxon>
    </lineage>
</organism>
<dbReference type="PATRIC" id="fig|993516.3.peg.1494"/>
<dbReference type="Pfam" id="PF25199">
    <property type="entry name" value="nSTAND_NTPase5"/>
    <property type="match status" value="1"/>
</dbReference>
<evidence type="ECO:0000313" key="3">
    <source>
        <dbReference type="Proteomes" id="UP000010959"/>
    </source>
</evidence>
<gene>
    <name evidence="2" type="ORF">RBSWK_01417</name>
</gene>
<dbReference type="InterPro" id="IPR057574">
    <property type="entry name" value="nSTAND_NTPase5_dom"/>
</dbReference>
<evidence type="ECO:0000313" key="2">
    <source>
        <dbReference type="EMBL" id="ELP34630.1"/>
    </source>
</evidence>
<dbReference type="EMBL" id="AMWG01000026">
    <property type="protein sequence ID" value="ELP34630.1"/>
    <property type="molecule type" value="Genomic_DNA"/>
</dbReference>
<reference evidence="2 3" key="1">
    <citation type="journal article" date="2013" name="Mar. Genomics">
        <title>Expression of sulfatases in Rhodopirellula baltica and the diversity of sulfatases in the genus Rhodopirellula.</title>
        <authorList>
            <person name="Wegner C.E."/>
            <person name="Richter-Heitmann T."/>
            <person name="Klindworth A."/>
            <person name="Klockow C."/>
            <person name="Richter M."/>
            <person name="Achstetter T."/>
            <person name="Glockner F.O."/>
            <person name="Harder J."/>
        </authorList>
    </citation>
    <scope>NUCLEOTIDE SEQUENCE [LARGE SCALE GENOMIC DNA]</scope>
    <source>
        <strain evidence="2 3">SWK14</strain>
    </source>
</reference>
<feature type="domain" description="Novel STAND NTPase 5" evidence="1">
    <location>
        <begin position="359"/>
        <end position="499"/>
    </location>
</feature>
<proteinExistence type="predicted"/>
<comment type="caution">
    <text evidence="2">The sequence shown here is derived from an EMBL/GenBank/DDBJ whole genome shotgun (WGS) entry which is preliminary data.</text>
</comment>
<protein>
    <recommendedName>
        <fullName evidence="1">Novel STAND NTPase 5 domain-containing protein</fullName>
    </recommendedName>
</protein>
<dbReference type="Proteomes" id="UP000010959">
    <property type="component" value="Unassembled WGS sequence"/>
</dbReference>
<accession>L7CLA2</accession>
<dbReference type="AlphaFoldDB" id="L7CLA2"/>
<sequence length="1128" mass="126127">MGGADTSRSQYRRISLTDHQDPWTSLRLRRFGQTRLRYRRQGKDSQEGILMEYKELDSESIDDILLGRCGLIIGTEATVGSHLLDSIADSLNLADLDRSKLRTSSQIGEFLRSRNLQTEDEIREEITNAYSQQKVSPYVAQLSKPNWAGILSLAPDNHLEDRIQVRFDRQPAKRPLTIVDDLTIEIPPRSVPSFKLNGMLAHGTATLFNEDRFRRRALWRNALSRFCDRVSGSAVVCIGVSADDEDFLTLVGEMLASSECRPASLVFLNGEPITSDSTLRKLLDGRIRSYQFHETLQVLVARIAHQEDSGRTALLALDTPDSETIVTRYSDIARVVKPLPNNAAKIPKVALLESLFSPSAPNWAAFAANLDFRRDIDVELSDEIAKALKDRDSKHNAILLTGSAANGKTITLKRSAYERGSSGDLVVWLTTTPVEAADRIFFELFRDIRLVYQDEKRILIYIDDPLRNRRGQVDIVIGNAAAAGFETTLVTSVRSSELDGLDEFLVIGRSTPCRQLVLEDQFSVQEVAKFPDYLVQIEAASSREIAERKMPTGDTVEAQDVLNILYLLVPNTRSVILASLRDEYSRILNIGSLKDIVAGTHRLGSEMIKKAYEMTAVANIYGLSLPLSVFRSATQFDWTDVNDVVASNSAVWGLIYPVETETEMELNARNEIVVEAVVNLVNGGRSNHTGEHRILQLLVNACKGKKAMVYRNFLAGILVGNKKLKRLSYEAGLELYESAINFLPSPDRVLLHHKGIWHADHHYASEAMKVFRQAVNTPYYPYTSGNESDANIFTSMAASLVGEIKAGKADIKTVGAEARELLEKATAEAAPTSHAVHVNASLAIELIRAIPEGNGTERLELATEAIEAIDQVELLSNSPVAHRHQSRKSDSLLSAARQSLYGQVMRGTEAEAEADLIWENSRHQDGFVIAARAKLTMLRQSGRLKGATLASLYAYCEGCRKKVLDSNSRVDERLLMIQAEVFYSWRIYRAMLSPLEAEIEWQELLVLLGDLRLKDDDGRTVFFRFLKALALAHTGDWDGADGVFSQLRSENIRPDVLYLPRSFYLNAKGGKATLQGTIRKYGDKKYFQCELLQKTFLTERRDRWSEDTEIDHANILFSFAGPRVVHDS</sequence>